<feature type="compositionally biased region" description="Basic and acidic residues" evidence="1">
    <location>
        <begin position="572"/>
        <end position="587"/>
    </location>
</feature>
<evidence type="ECO:0000313" key="4">
    <source>
        <dbReference type="Proteomes" id="UP000800092"/>
    </source>
</evidence>
<organism evidence="3 4">
    <name type="scientific">Viridothelium virens</name>
    <name type="common">Speckled blister lichen</name>
    <name type="synonym">Trypethelium virens</name>
    <dbReference type="NCBI Taxonomy" id="1048519"/>
    <lineage>
        <taxon>Eukaryota</taxon>
        <taxon>Fungi</taxon>
        <taxon>Dikarya</taxon>
        <taxon>Ascomycota</taxon>
        <taxon>Pezizomycotina</taxon>
        <taxon>Dothideomycetes</taxon>
        <taxon>Dothideomycetes incertae sedis</taxon>
        <taxon>Trypetheliales</taxon>
        <taxon>Trypetheliaceae</taxon>
        <taxon>Viridothelium</taxon>
    </lineage>
</organism>
<name>A0A6A6H018_VIRVR</name>
<protein>
    <recommendedName>
        <fullName evidence="2">AHC1-like C2H2 zinc-finger domain-containing protein</fullName>
    </recommendedName>
</protein>
<accession>A0A6A6H018</accession>
<dbReference type="EMBL" id="ML991829">
    <property type="protein sequence ID" value="KAF2231239.1"/>
    <property type="molecule type" value="Genomic_DNA"/>
</dbReference>
<feature type="compositionally biased region" description="Acidic residues" evidence="1">
    <location>
        <begin position="466"/>
        <end position="476"/>
    </location>
</feature>
<reference evidence="3" key="1">
    <citation type="journal article" date="2020" name="Stud. Mycol.">
        <title>101 Dothideomycetes genomes: a test case for predicting lifestyles and emergence of pathogens.</title>
        <authorList>
            <person name="Haridas S."/>
            <person name="Albert R."/>
            <person name="Binder M."/>
            <person name="Bloem J."/>
            <person name="Labutti K."/>
            <person name="Salamov A."/>
            <person name="Andreopoulos B."/>
            <person name="Baker S."/>
            <person name="Barry K."/>
            <person name="Bills G."/>
            <person name="Bluhm B."/>
            <person name="Cannon C."/>
            <person name="Castanera R."/>
            <person name="Culley D."/>
            <person name="Daum C."/>
            <person name="Ezra D."/>
            <person name="Gonzalez J."/>
            <person name="Henrissat B."/>
            <person name="Kuo A."/>
            <person name="Liang C."/>
            <person name="Lipzen A."/>
            <person name="Lutzoni F."/>
            <person name="Magnuson J."/>
            <person name="Mondo S."/>
            <person name="Nolan M."/>
            <person name="Ohm R."/>
            <person name="Pangilinan J."/>
            <person name="Park H.-J."/>
            <person name="Ramirez L."/>
            <person name="Alfaro M."/>
            <person name="Sun H."/>
            <person name="Tritt A."/>
            <person name="Yoshinaga Y."/>
            <person name="Zwiers L.-H."/>
            <person name="Turgeon B."/>
            <person name="Goodwin S."/>
            <person name="Spatafora J."/>
            <person name="Crous P."/>
            <person name="Grigoriev I."/>
        </authorList>
    </citation>
    <scope>NUCLEOTIDE SEQUENCE</scope>
    <source>
        <strain evidence="3">Tuck. ex Michener</strain>
    </source>
</reference>
<feature type="compositionally biased region" description="Basic and acidic residues" evidence="1">
    <location>
        <begin position="85"/>
        <end position="108"/>
    </location>
</feature>
<proteinExistence type="predicted"/>
<sequence length="635" mass="69368">MQTIFRLPWATEQVGERLDYQKPRQSPMVEIPYLNKFKRKRSDSADLPLATNTPETKRQKGAVECFQDKHAPEMDTLKSTPIVEAHGEKKSGMKEKSQVKPADKEKAQFRQAPLDQQPPSSSPKPENVPPKQPTSCQDTVLNMNQASNSLSETIQIIINQEILLKHRELRLIEQELAKCQISLEQIRRCQLIPYPGSQRITEAVSSGTGPAVEPHSGFTRPQYAAPWGVTDGPYARHYSKWLIPNTNFDSVSQQQLQAYNQSFAPGAEGRSLRGGQTADPRQSIGGKGRLSRISTGGNFQSLPADYPTPKEKAGPLIIKRASDGQLVKLVCTDCHRGNFSSAQGFLNHCRIAHHRDYKSHDAAAIACGQPVDPNEVSTPMETQQPSSATAPPSSNSQLVHPYITAEPPAELRAASRLSKRASLLTSSPFAPSPATPHLSQWLQRNGSNIDLAQLVATSREKVDIGSEPEESGDESELPTPARGVRPMTGVGVAQAPLDRPSSRKGHRQPQGSSKIQARSAPSRPTSLAPPRLAQIPRAEEIPETPELSPHTLESNPGLVSDRGEDDEDEDARSEHHPDPDGNVRMRDSNGSVKLLDGETDIVDDAGSDRELVGPRPKARKTELGQSSKSGRKGGR</sequence>
<gene>
    <name evidence="3" type="ORF">EV356DRAFT_452426</name>
</gene>
<feature type="domain" description="AHC1-like C2H2 zinc-finger" evidence="2">
    <location>
        <begin position="317"/>
        <end position="365"/>
    </location>
</feature>
<evidence type="ECO:0000313" key="3">
    <source>
        <dbReference type="EMBL" id="KAF2231239.1"/>
    </source>
</evidence>
<keyword evidence="4" id="KW-1185">Reference proteome</keyword>
<feature type="compositionally biased region" description="Low complexity" evidence="1">
    <location>
        <begin position="382"/>
        <end position="397"/>
    </location>
</feature>
<dbReference type="InterPro" id="IPR058706">
    <property type="entry name" value="zf-C2H2_AHC1-like"/>
</dbReference>
<evidence type="ECO:0000256" key="1">
    <source>
        <dbReference type="SAM" id="MobiDB-lite"/>
    </source>
</evidence>
<feature type="region of interest" description="Disordered" evidence="1">
    <location>
        <begin position="265"/>
        <end position="311"/>
    </location>
</feature>
<dbReference type="Pfam" id="PF25909">
    <property type="entry name" value="zf-C2H2_AHC1"/>
    <property type="match status" value="1"/>
</dbReference>
<feature type="compositionally biased region" description="Basic and acidic residues" evidence="1">
    <location>
        <begin position="66"/>
        <end position="76"/>
    </location>
</feature>
<dbReference type="OrthoDB" id="5355528at2759"/>
<feature type="region of interest" description="Disordered" evidence="1">
    <location>
        <begin position="459"/>
        <end position="635"/>
    </location>
</feature>
<evidence type="ECO:0000259" key="2">
    <source>
        <dbReference type="Pfam" id="PF25909"/>
    </source>
</evidence>
<feature type="region of interest" description="Disordered" evidence="1">
    <location>
        <begin position="38"/>
        <end position="137"/>
    </location>
</feature>
<feature type="region of interest" description="Disordered" evidence="1">
    <location>
        <begin position="369"/>
        <end position="399"/>
    </location>
</feature>
<dbReference type="Proteomes" id="UP000800092">
    <property type="component" value="Unassembled WGS sequence"/>
</dbReference>
<feature type="compositionally biased region" description="Pro residues" evidence="1">
    <location>
        <begin position="120"/>
        <end position="132"/>
    </location>
</feature>
<dbReference type="AlphaFoldDB" id="A0A6A6H018"/>
<feature type="compositionally biased region" description="Polar residues" evidence="1">
    <location>
        <begin position="292"/>
        <end position="301"/>
    </location>
</feature>